<gene>
    <name evidence="2" type="ORF">RJ40_02515</name>
</gene>
<evidence type="ECO:0000256" key="1">
    <source>
        <dbReference type="SAM" id="Phobius"/>
    </source>
</evidence>
<evidence type="ECO:0000313" key="2">
    <source>
        <dbReference type="EMBL" id="QSZ66450.1"/>
    </source>
</evidence>
<protein>
    <submittedName>
        <fullName evidence="2">Uncharacterized protein</fullName>
    </submittedName>
</protein>
<organism evidence="2 3">
    <name type="scientific">Methanofollis aquaemaris</name>
    <dbReference type="NCBI Taxonomy" id="126734"/>
    <lineage>
        <taxon>Archaea</taxon>
        <taxon>Methanobacteriati</taxon>
        <taxon>Methanobacteriota</taxon>
        <taxon>Stenosarchaea group</taxon>
        <taxon>Methanomicrobia</taxon>
        <taxon>Methanomicrobiales</taxon>
        <taxon>Methanomicrobiaceae</taxon>
        <taxon>Methanofollis</taxon>
    </lineage>
</organism>
<dbReference type="Proteomes" id="UP001042704">
    <property type="component" value="Chromosome"/>
</dbReference>
<dbReference type="AlphaFoldDB" id="A0A8A3S456"/>
<keyword evidence="1" id="KW-0472">Membrane</keyword>
<dbReference type="GeneID" id="76423200"/>
<dbReference type="RefSeq" id="WP_265581792.1">
    <property type="nucleotide sequence ID" value="NZ_CP036172.1"/>
</dbReference>
<evidence type="ECO:0000313" key="3">
    <source>
        <dbReference type="Proteomes" id="UP001042704"/>
    </source>
</evidence>
<proteinExistence type="predicted"/>
<dbReference type="KEGG" id="maqe:RJ40_02515"/>
<keyword evidence="3" id="KW-1185">Reference proteome</keyword>
<name>A0A8A3S456_9EURY</name>
<feature type="transmembrane region" description="Helical" evidence="1">
    <location>
        <begin position="40"/>
        <end position="60"/>
    </location>
</feature>
<reference evidence="2" key="2">
    <citation type="submission" date="2019-02" db="EMBL/GenBank/DDBJ databases">
        <authorList>
            <person name="Chen S.-C."/>
            <person name="Chien H.-H."/>
            <person name="Lai M.-C."/>
        </authorList>
    </citation>
    <scope>NUCLEOTIDE SEQUENCE</scope>
    <source>
        <strain evidence="2">N2F9704</strain>
    </source>
</reference>
<keyword evidence="1" id="KW-1133">Transmembrane helix</keyword>
<feature type="transmembrane region" description="Helical" evidence="1">
    <location>
        <begin position="7"/>
        <end position="28"/>
    </location>
</feature>
<sequence length="65" mass="6793">MDARVLDVLTGAVSLLLFVVLLVALPGVVPEGMRPEGTGLAYVAAFVIFLVTMSGAGYIIKEKIS</sequence>
<dbReference type="EMBL" id="CP036172">
    <property type="protein sequence ID" value="QSZ66450.1"/>
    <property type="molecule type" value="Genomic_DNA"/>
</dbReference>
<accession>A0A8A3S456</accession>
<reference evidence="2" key="1">
    <citation type="journal article" date="2001" name="Int. J. Syst. Evol. Microbiol.">
        <title>Methanofollis aquaemaris sp. nov., a methanogen isolated from an aquaculture fish pond.</title>
        <authorList>
            <person name="Lai M.C."/>
            <person name="Chen S.C."/>
        </authorList>
    </citation>
    <scope>NUCLEOTIDE SEQUENCE</scope>
    <source>
        <strain evidence="2">N2F9704</strain>
    </source>
</reference>
<keyword evidence="1" id="KW-0812">Transmembrane</keyword>